<proteinExistence type="predicted"/>
<dbReference type="Proteomes" id="UP001066276">
    <property type="component" value="Chromosome 1_2"/>
</dbReference>
<gene>
    <name evidence="1" type="ORF">NDU88_002540</name>
</gene>
<dbReference type="AlphaFoldDB" id="A0AAV7W0Y1"/>
<evidence type="ECO:0000313" key="2">
    <source>
        <dbReference type="Proteomes" id="UP001066276"/>
    </source>
</evidence>
<evidence type="ECO:0000313" key="1">
    <source>
        <dbReference type="EMBL" id="KAJ1207148.1"/>
    </source>
</evidence>
<protein>
    <submittedName>
        <fullName evidence="1">Uncharacterized protein</fullName>
    </submittedName>
</protein>
<name>A0AAV7W0Y1_PLEWA</name>
<keyword evidence="2" id="KW-1185">Reference proteome</keyword>
<comment type="caution">
    <text evidence="1">The sequence shown here is derived from an EMBL/GenBank/DDBJ whole genome shotgun (WGS) entry which is preliminary data.</text>
</comment>
<organism evidence="1 2">
    <name type="scientific">Pleurodeles waltl</name>
    <name type="common">Iberian ribbed newt</name>
    <dbReference type="NCBI Taxonomy" id="8319"/>
    <lineage>
        <taxon>Eukaryota</taxon>
        <taxon>Metazoa</taxon>
        <taxon>Chordata</taxon>
        <taxon>Craniata</taxon>
        <taxon>Vertebrata</taxon>
        <taxon>Euteleostomi</taxon>
        <taxon>Amphibia</taxon>
        <taxon>Batrachia</taxon>
        <taxon>Caudata</taxon>
        <taxon>Salamandroidea</taxon>
        <taxon>Salamandridae</taxon>
        <taxon>Pleurodelinae</taxon>
        <taxon>Pleurodeles</taxon>
    </lineage>
</organism>
<dbReference type="EMBL" id="JANPWB010000002">
    <property type="protein sequence ID" value="KAJ1207148.1"/>
    <property type="molecule type" value="Genomic_DNA"/>
</dbReference>
<accession>A0AAV7W0Y1</accession>
<sequence length="186" mass="20784">MIGGAGEELLHQLRLKQYNLRALAEQQARAYATASQCRLYDVGDKASRLLAWLDKPNQECSCVRIIRTKEGTTCESSESIVEAFAVYYEDVYASVSQMTEEDCSELLRDIQLPVVSESERGDLEAELTEEEVMDALRALQSGKAAGPNGLPAELFKCLGGTLTKHMLAMFKEVRDDCRWISGLRRL</sequence>
<reference evidence="1" key="1">
    <citation type="journal article" date="2022" name="bioRxiv">
        <title>Sequencing and chromosome-scale assembly of the giantPleurodeles waltlgenome.</title>
        <authorList>
            <person name="Brown T."/>
            <person name="Elewa A."/>
            <person name="Iarovenko S."/>
            <person name="Subramanian E."/>
            <person name="Araus A.J."/>
            <person name="Petzold A."/>
            <person name="Susuki M."/>
            <person name="Suzuki K.-i.T."/>
            <person name="Hayashi T."/>
            <person name="Toyoda A."/>
            <person name="Oliveira C."/>
            <person name="Osipova E."/>
            <person name="Leigh N.D."/>
            <person name="Simon A."/>
            <person name="Yun M.H."/>
        </authorList>
    </citation>
    <scope>NUCLEOTIDE SEQUENCE</scope>
    <source>
        <strain evidence="1">20211129_DDA</strain>
        <tissue evidence="1">Liver</tissue>
    </source>
</reference>